<dbReference type="Gene3D" id="3.30.530.20">
    <property type="match status" value="1"/>
</dbReference>
<sequence length="95" mass="10365">MGRDATGSWSGRARYADKSTVEVHTWIAAPPAQVWTVVSDTELMPRLSPELDSVEWLDGRSGPAVGARFVSRSRRESLGEWNLNERVKPSAGPAG</sequence>
<dbReference type="CDD" id="cd07812">
    <property type="entry name" value="SRPBCC"/>
    <property type="match status" value="1"/>
</dbReference>
<organism evidence="1 2">
    <name type="scientific">Streptomyces vulcanius</name>
    <dbReference type="NCBI Taxonomy" id="1441876"/>
    <lineage>
        <taxon>Bacteria</taxon>
        <taxon>Bacillati</taxon>
        <taxon>Actinomycetota</taxon>
        <taxon>Actinomycetes</taxon>
        <taxon>Kitasatosporales</taxon>
        <taxon>Streptomycetaceae</taxon>
        <taxon>Streptomyces</taxon>
    </lineage>
</organism>
<evidence type="ECO:0000313" key="1">
    <source>
        <dbReference type="EMBL" id="MFC4502594.1"/>
    </source>
</evidence>
<keyword evidence="2" id="KW-1185">Reference proteome</keyword>
<dbReference type="SUPFAM" id="SSF55961">
    <property type="entry name" value="Bet v1-like"/>
    <property type="match status" value="1"/>
</dbReference>
<dbReference type="RefSeq" id="WP_381174723.1">
    <property type="nucleotide sequence ID" value="NZ_JBHSFK010000015.1"/>
</dbReference>
<reference evidence="2" key="1">
    <citation type="journal article" date="2019" name="Int. J. Syst. Evol. Microbiol.">
        <title>The Global Catalogue of Microorganisms (GCM) 10K type strain sequencing project: providing services to taxonomists for standard genome sequencing and annotation.</title>
        <authorList>
            <consortium name="The Broad Institute Genomics Platform"/>
            <consortium name="The Broad Institute Genome Sequencing Center for Infectious Disease"/>
            <person name="Wu L."/>
            <person name="Ma J."/>
        </authorList>
    </citation>
    <scope>NUCLEOTIDE SEQUENCE [LARGE SCALE GENOMIC DNA]</scope>
    <source>
        <strain evidence="2">CGMCC 4.7177</strain>
    </source>
</reference>
<dbReference type="EMBL" id="JBHSFK010000015">
    <property type="protein sequence ID" value="MFC4502594.1"/>
    <property type="molecule type" value="Genomic_DNA"/>
</dbReference>
<proteinExistence type="predicted"/>
<dbReference type="InterPro" id="IPR019587">
    <property type="entry name" value="Polyketide_cyclase/dehydratase"/>
</dbReference>
<comment type="caution">
    <text evidence="1">The sequence shown here is derived from an EMBL/GenBank/DDBJ whole genome shotgun (WGS) entry which is preliminary data.</text>
</comment>
<protein>
    <submittedName>
        <fullName evidence="1">SRPBCC family protein</fullName>
    </submittedName>
</protein>
<dbReference type="InterPro" id="IPR023393">
    <property type="entry name" value="START-like_dom_sf"/>
</dbReference>
<gene>
    <name evidence="1" type="ORF">ACFPIH_24285</name>
</gene>
<dbReference type="Proteomes" id="UP001595839">
    <property type="component" value="Unassembled WGS sequence"/>
</dbReference>
<accession>A0ABV9AS98</accession>
<dbReference type="Pfam" id="PF10604">
    <property type="entry name" value="Polyketide_cyc2"/>
    <property type="match status" value="1"/>
</dbReference>
<name>A0ABV9AS98_9ACTN</name>
<evidence type="ECO:0000313" key="2">
    <source>
        <dbReference type="Proteomes" id="UP001595839"/>
    </source>
</evidence>